<comment type="pathway">
    <text evidence="1 7">Carbohydrate degradation; pentose phosphate pathway; D-ribulose 5-phosphate from D-glucose 6-phosphate (oxidative stage): step 1/3.</text>
</comment>
<feature type="binding site" evidence="7">
    <location>
        <begin position="14"/>
        <end position="21"/>
    </location>
    <ligand>
        <name>NADP(+)</name>
        <dbReference type="ChEBI" id="CHEBI:58349"/>
    </ligand>
</feature>
<dbReference type="InterPro" id="IPR022674">
    <property type="entry name" value="G6P_DH_NAD-bd"/>
</dbReference>
<keyword evidence="10" id="KW-0614">Plasmid</keyword>
<dbReference type="OrthoDB" id="9802739at2"/>
<dbReference type="Gene3D" id="3.30.360.10">
    <property type="entry name" value="Dihydrodipicolinate Reductase, domain 2"/>
    <property type="match status" value="1"/>
</dbReference>
<keyword evidence="11" id="KW-1185">Reference proteome</keyword>
<dbReference type="PANTHER" id="PTHR23429:SF0">
    <property type="entry name" value="GLUCOSE-6-PHOSPHATE 1-DEHYDROGENASE"/>
    <property type="match status" value="1"/>
</dbReference>
<feature type="binding site" evidence="7">
    <location>
        <position position="174"/>
    </location>
    <ligand>
        <name>substrate</name>
    </ligand>
</feature>
<proteinExistence type="inferred from homology"/>
<keyword evidence="6 7" id="KW-0119">Carbohydrate metabolism</keyword>
<gene>
    <name evidence="7" type="primary">zwf</name>
    <name evidence="10" type="ORF">NX02_p0195</name>
</gene>
<feature type="binding site" evidence="7">
    <location>
        <position position="140"/>
    </location>
    <ligand>
        <name>NADP(+)</name>
        <dbReference type="ChEBI" id="CHEBI:58349"/>
    </ligand>
</feature>
<dbReference type="PIRSF" id="PIRSF000110">
    <property type="entry name" value="G6PD"/>
    <property type="match status" value="1"/>
</dbReference>
<sequence length="483" mass="53859">MTVPGRPATIVIFGATGDLTRRLLVPALANLCFDGLLSEELNVIGIALRDGDDESLRVSLDEFAPQTQCWQRLRQRTSYLPGDFTLGTVYERLKQRLGEDDAAFYLATPPQFFGVIVDRLADAGLTEEHDGGFRRVVIEKPFGHDLESARALNQRILSRVNESQVYRIDHFLGKETVQNILVARFGNAWLEAVWNHRYVDHIQISAAEAIGVGTRGAFYDTTGALRDMVPNHLMQLLSMIAMEPPNSFDAEVIRDEKAKLLRAVRRITPDEARSDAVRGMYAAGQVNGQMIPAYRETPHVDPNTATETYVALKLMVDTWRWTGVPFYLRTGKALAARDTEIVVTFKPVPYATFRETPVAPLPANQLVFQIQPHEGIDLGFLVKRPGPQVEAVPVALDFAYAEKFAVAHRTGYETLLYDMMKGDQTLFQRADQIEAGWAVVQPILDAWARGEGVLEEYTPGTSGPRAADALIARDGRQWHALGR</sequence>
<feature type="domain" description="Glucose-6-phosphate dehydrogenase NAD-binding" evidence="8">
    <location>
        <begin position="11"/>
        <end position="179"/>
    </location>
</feature>
<evidence type="ECO:0000256" key="6">
    <source>
        <dbReference type="ARBA" id="ARBA00023277"/>
    </source>
</evidence>
<evidence type="ECO:0000256" key="7">
    <source>
        <dbReference type="HAMAP-Rule" id="MF_00966"/>
    </source>
</evidence>
<dbReference type="AlphaFoldDB" id="A0A0F7JV65"/>
<dbReference type="GO" id="GO:0004345">
    <property type="term" value="F:glucose-6-phosphate dehydrogenase activity"/>
    <property type="evidence" value="ECO:0007669"/>
    <property type="project" value="UniProtKB-UniRule"/>
</dbReference>
<dbReference type="NCBIfam" id="TIGR00871">
    <property type="entry name" value="zwf"/>
    <property type="match status" value="1"/>
</dbReference>
<dbReference type="HAMAP" id="MF_00966">
    <property type="entry name" value="G6PD"/>
    <property type="match status" value="1"/>
</dbReference>
<evidence type="ECO:0000256" key="3">
    <source>
        <dbReference type="ARBA" id="ARBA00022526"/>
    </source>
</evidence>
<accession>A0A0F7JV65</accession>
<comment type="function">
    <text evidence="7">Catalyzes the oxidation of glucose 6-phosphate to 6-phosphogluconolactone.</text>
</comment>
<dbReference type="SUPFAM" id="SSF51735">
    <property type="entry name" value="NAD(P)-binding Rossmann-fold domains"/>
    <property type="match status" value="1"/>
</dbReference>
<dbReference type="InterPro" id="IPR036291">
    <property type="entry name" value="NAD(P)-bd_dom_sf"/>
</dbReference>
<keyword evidence="4 7" id="KW-0521">NADP</keyword>
<keyword evidence="5 7" id="KW-0560">Oxidoreductase</keyword>
<dbReference type="PRINTS" id="PR00079">
    <property type="entry name" value="G6PDHDRGNASE"/>
</dbReference>
<dbReference type="GO" id="GO:0050661">
    <property type="term" value="F:NADP binding"/>
    <property type="evidence" value="ECO:0007669"/>
    <property type="project" value="UniProtKB-UniRule"/>
</dbReference>
<keyword evidence="3 7" id="KW-0313">Glucose metabolism</keyword>
<comment type="similarity">
    <text evidence="2 7">Belongs to the glucose-6-phosphate dehydrogenase family.</text>
</comment>
<comment type="catalytic activity">
    <reaction evidence="7">
        <text>D-glucose 6-phosphate + NADP(+) = 6-phospho-D-glucono-1,5-lactone + NADPH + H(+)</text>
        <dbReference type="Rhea" id="RHEA:15841"/>
        <dbReference type="ChEBI" id="CHEBI:15378"/>
        <dbReference type="ChEBI" id="CHEBI:57783"/>
        <dbReference type="ChEBI" id="CHEBI:57955"/>
        <dbReference type="ChEBI" id="CHEBI:58349"/>
        <dbReference type="ChEBI" id="CHEBI:61548"/>
        <dbReference type="EC" id="1.1.1.49"/>
    </reaction>
</comment>
<dbReference type="KEGG" id="ssan:NX02_p0195"/>
<dbReference type="Gene3D" id="3.40.50.720">
    <property type="entry name" value="NAD(P)-binding Rossmann-like Domain"/>
    <property type="match status" value="1"/>
</dbReference>
<comment type="caution">
    <text evidence="7">Lacks conserved residue(s) required for the propagation of feature annotation.</text>
</comment>
<name>A0A0F7JV65_9SPHN</name>
<feature type="binding site" evidence="7">
    <location>
        <position position="170"/>
    </location>
    <ligand>
        <name>substrate</name>
    </ligand>
</feature>
<protein>
    <recommendedName>
        <fullName evidence="7">Glucose-6-phosphate 1-dehydrogenase</fullName>
        <shortName evidence="7">G6PD</shortName>
        <ecNumber evidence="7">1.1.1.49</ecNumber>
    </recommendedName>
</protein>
<organism evidence="10 11">
    <name type="scientific">Sphingomonas sanxanigenens DSM 19645 = NX02</name>
    <dbReference type="NCBI Taxonomy" id="1123269"/>
    <lineage>
        <taxon>Bacteria</taxon>
        <taxon>Pseudomonadati</taxon>
        <taxon>Pseudomonadota</taxon>
        <taxon>Alphaproteobacteria</taxon>
        <taxon>Sphingomonadales</taxon>
        <taxon>Sphingomonadaceae</taxon>
        <taxon>Sphingomonas</taxon>
    </lineage>
</organism>
<reference evidence="10 11" key="1">
    <citation type="submission" date="2015-05" db="EMBL/GenBank/DDBJ databases">
        <title>Plasmid of Sphingomonas sanxanigenens NX02.</title>
        <authorList>
            <person name="Huang H."/>
            <person name="Ma T."/>
        </authorList>
    </citation>
    <scope>NUCLEOTIDE SEQUENCE [LARGE SCALE GENOMIC DNA]</scope>
    <source>
        <strain evidence="10 11">NX02</strain>
        <plasmid evidence="11">Plasmid pNXO2</plasmid>
    </source>
</reference>
<evidence type="ECO:0000256" key="2">
    <source>
        <dbReference type="ARBA" id="ARBA00009975"/>
    </source>
</evidence>
<dbReference type="NCBIfam" id="NF009492">
    <property type="entry name" value="PRK12853.1-3"/>
    <property type="match status" value="1"/>
</dbReference>
<dbReference type="InterPro" id="IPR022675">
    <property type="entry name" value="G6P_DH_C"/>
</dbReference>
<evidence type="ECO:0000259" key="9">
    <source>
        <dbReference type="Pfam" id="PF02781"/>
    </source>
</evidence>
<geneLocation type="plasmid" evidence="10 11">
    <name>pNXO2</name>
</geneLocation>
<dbReference type="EMBL" id="CP011450">
    <property type="protein sequence ID" value="AKH18680.1"/>
    <property type="molecule type" value="Genomic_DNA"/>
</dbReference>
<dbReference type="SUPFAM" id="SSF55347">
    <property type="entry name" value="Glyceraldehyde-3-phosphate dehydrogenase-like, C-terminal domain"/>
    <property type="match status" value="1"/>
</dbReference>
<feature type="binding site" evidence="7">
    <location>
        <position position="332"/>
    </location>
    <ligand>
        <name>substrate</name>
    </ligand>
</feature>
<dbReference type="EC" id="1.1.1.49" evidence="7"/>
<dbReference type="Proteomes" id="UP000018851">
    <property type="component" value="Plasmid pNXO2"/>
</dbReference>
<dbReference type="Pfam" id="PF02781">
    <property type="entry name" value="G6PD_C"/>
    <property type="match status" value="1"/>
</dbReference>
<dbReference type="PANTHER" id="PTHR23429">
    <property type="entry name" value="GLUCOSE-6-PHOSPHATE 1-DEHYDROGENASE G6PD"/>
    <property type="match status" value="1"/>
</dbReference>
<dbReference type="InterPro" id="IPR001282">
    <property type="entry name" value="G6P_DH"/>
</dbReference>
<evidence type="ECO:0000313" key="10">
    <source>
        <dbReference type="EMBL" id="AKH18680.1"/>
    </source>
</evidence>
<evidence type="ECO:0000313" key="11">
    <source>
        <dbReference type="Proteomes" id="UP000018851"/>
    </source>
</evidence>
<feature type="binding site" evidence="7">
    <location>
        <begin position="83"/>
        <end position="84"/>
    </location>
    <ligand>
        <name>NADP(+)</name>
        <dbReference type="ChEBI" id="CHEBI:58349"/>
    </ligand>
</feature>
<feature type="active site" description="Proton acceptor" evidence="7">
    <location>
        <position position="232"/>
    </location>
</feature>
<feature type="domain" description="Glucose-6-phosphate dehydrogenase C-terminal" evidence="9">
    <location>
        <begin position="181"/>
        <end position="479"/>
    </location>
</feature>
<evidence type="ECO:0000256" key="1">
    <source>
        <dbReference type="ARBA" id="ARBA00004937"/>
    </source>
</evidence>
<feature type="binding site" evidence="7">
    <location>
        <position position="208"/>
    </location>
    <ligand>
        <name>substrate</name>
    </ligand>
</feature>
<dbReference type="PROSITE" id="PS00069">
    <property type="entry name" value="G6P_DEHYDROGENASE"/>
    <property type="match status" value="1"/>
</dbReference>
<feature type="binding site" evidence="7">
    <location>
        <position position="227"/>
    </location>
    <ligand>
        <name>substrate</name>
    </ligand>
</feature>
<evidence type="ECO:0000259" key="8">
    <source>
        <dbReference type="Pfam" id="PF00479"/>
    </source>
</evidence>
<dbReference type="GO" id="GO:0009051">
    <property type="term" value="P:pentose-phosphate shunt, oxidative branch"/>
    <property type="evidence" value="ECO:0007669"/>
    <property type="project" value="TreeGrafter"/>
</dbReference>
<dbReference type="GO" id="GO:0005829">
    <property type="term" value="C:cytosol"/>
    <property type="evidence" value="ECO:0007669"/>
    <property type="project" value="TreeGrafter"/>
</dbReference>
<dbReference type="GO" id="GO:0006006">
    <property type="term" value="P:glucose metabolic process"/>
    <property type="evidence" value="ECO:0007669"/>
    <property type="project" value="UniProtKB-KW"/>
</dbReference>
<dbReference type="InterPro" id="IPR019796">
    <property type="entry name" value="G6P_DH_AS"/>
</dbReference>
<evidence type="ECO:0000256" key="4">
    <source>
        <dbReference type="ARBA" id="ARBA00022857"/>
    </source>
</evidence>
<dbReference type="UniPathway" id="UPA00115">
    <property type="reaction ID" value="UER00408"/>
</dbReference>
<dbReference type="Pfam" id="PF00479">
    <property type="entry name" value="G6PD_N"/>
    <property type="match status" value="1"/>
</dbReference>
<evidence type="ECO:0000256" key="5">
    <source>
        <dbReference type="ARBA" id="ARBA00023002"/>
    </source>
</evidence>